<dbReference type="KEGG" id="ker:91100297"/>
<evidence type="ECO:0000313" key="1">
    <source>
        <dbReference type="EMBL" id="WWD03441.1"/>
    </source>
</evidence>
<organism evidence="1 2">
    <name type="scientific">Kwoniella europaea PYCC6329</name>
    <dbReference type="NCBI Taxonomy" id="1423913"/>
    <lineage>
        <taxon>Eukaryota</taxon>
        <taxon>Fungi</taxon>
        <taxon>Dikarya</taxon>
        <taxon>Basidiomycota</taxon>
        <taxon>Agaricomycotina</taxon>
        <taxon>Tremellomycetes</taxon>
        <taxon>Tremellales</taxon>
        <taxon>Cryptococcaceae</taxon>
        <taxon>Kwoniella</taxon>
    </lineage>
</organism>
<dbReference type="Proteomes" id="UP001358614">
    <property type="component" value="Chromosome 1"/>
</dbReference>
<evidence type="ECO:0000313" key="2">
    <source>
        <dbReference type="Proteomes" id="UP001358614"/>
    </source>
</evidence>
<keyword evidence="2" id="KW-1185">Reference proteome</keyword>
<dbReference type="EMBL" id="CP144089">
    <property type="protein sequence ID" value="WWD03441.1"/>
    <property type="molecule type" value="Genomic_DNA"/>
</dbReference>
<dbReference type="GeneID" id="91100297"/>
<protein>
    <submittedName>
        <fullName evidence="1">Uncharacterized protein</fullName>
    </submittedName>
</protein>
<dbReference type="AlphaFoldDB" id="A0AAX4KAA1"/>
<sequence length="424" mass="47421">MTPQPPFGLPQIGSPSFTPLLLRYVLAHPSLDGWPINPSLFSVLLLAMIVRQGGVVVDTNKRDVDVLFHVVHHMIRLIFDLRVYHLSLDEHFRLEDVANHLSHQTSQPNRTMLDRGYDNERQPGRQIDNEDEDEIEVLVVTGLENARSPVRVRLADIMMKKRIRVSQVQRSDEEVVEDELDRKFDPLIIWVREEGKEVPSWMIDHFMLGLNIDSDDIAPPPSDLDYPPSGEGILPKTYINQLASLLPYVHIHAPLKIHMSNLLSAVSSHPGLRTAMTGKSSRCFGEYVKAHRLLSGSFSVPYAFLENSSTQDGDGEESLKGKGLGGGIGGVDTWAEMAGEEPSLSKFVSETEGAVDDVYCTPANVEGVWKAFVGHRCRSREEREEVMYLIKGSAGDGDADETKKRKGGKRRGVDRILNEILRTV</sequence>
<gene>
    <name evidence="1" type="ORF">V865_001493</name>
</gene>
<name>A0AAX4KAA1_9TREE</name>
<proteinExistence type="predicted"/>
<reference evidence="1 2" key="1">
    <citation type="submission" date="2024-01" db="EMBL/GenBank/DDBJ databases">
        <title>Comparative genomics of Cryptococcus and Kwoniella reveals pathogenesis evolution and contrasting modes of karyotype evolution via chromosome fusion or intercentromeric recombination.</title>
        <authorList>
            <person name="Coelho M.A."/>
            <person name="David-Palma M."/>
            <person name="Shea T."/>
            <person name="Bowers K."/>
            <person name="McGinley-Smith S."/>
            <person name="Mohammad A.W."/>
            <person name="Gnirke A."/>
            <person name="Yurkov A.M."/>
            <person name="Nowrousian M."/>
            <person name="Sun S."/>
            <person name="Cuomo C.A."/>
            <person name="Heitman J."/>
        </authorList>
    </citation>
    <scope>NUCLEOTIDE SEQUENCE [LARGE SCALE GENOMIC DNA]</scope>
    <source>
        <strain evidence="1 2">PYCC6329</strain>
    </source>
</reference>
<accession>A0AAX4KAA1</accession>
<dbReference type="RefSeq" id="XP_066081408.1">
    <property type="nucleotide sequence ID" value="XM_066225311.1"/>
</dbReference>